<feature type="compositionally biased region" description="Low complexity" evidence="1">
    <location>
        <begin position="254"/>
        <end position="297"/>
    </location>
</feature>
<feature type="compositionally biased region" description="Polar residues" evidence="1">
    <location>
        <begin position="413"/>
        <end position="423"/>
    </location>
</feature>
<feature type="compositionally biased region" description="Polar residues" evidence="1">
    <location>
        <begin position="379"/>
        <end position="399"/>
    </location>
</feature>
<organism evidence="2 3">
    <name type="scientific">Sciurus vulgaris</name>
    <name type="common">Eurasian red squirrel</name>
    <dbReference type="NCBI Taxonomy" id="55149"/>
    <lineage>
        <taxon>Eukaryota</taxon>
        <taxon>Metazoa</taxon>
        <taxon>Chordata</taxon>
        <taxon>Craniata</taxon>
        <taxon>Vertebrata</taxon>
        <taxon>Euteleostomi</taxon>
        <taxon>Mammalia</taxon>
        <taxon>Eutheria</taxon>
        <taxon>Euarchontoglires</taxon>
        <taxon>Glires</taxon>
        <taxon>Rodentia</taxon>
        <taxon>Sciuromorpha</taxon>
        <taxon>Sciuridae</taxon>
        <taxon>Sciurinae</taxon>
        <taxon>Sciurini</taxon>
        <taxon>Sciurus</taxon>
    </lineage>
</organism>
<keyword evidence="3" id="KW-1185">Reference proteome</keyword>
<evidence type="ECO:0000256" key="1">
    <source>
        <dbReference type="SAM" id="MobiDB-lite"/>
    </source>
</evidence>
<sequence>MENGVTITPPLLAVSRAYVKPVYWVTRFTSLVLLNTGPSTSIPVPLVTSNDRVVPALTQGVRTSSEGGFQTTDLAKTSAPTHVSLKTQTLSTKTLSENLTPVGTTSKAETREAQTTFPAMETNALTKVTSSSFMAVITSPVETSVMSSSTMGTGTTTGERSGPTKAISDALFTDDSSEETKRMTADSWISSVDSSVSSNTTSHVLTPDIATGPKALVAYSVTHIELTRDTNIPWATTSGTSDTDHSPTGVQALSTSETWASSTSTESKSHTSKTPASAEALSTASTSESASPDTTPEAPLPTNGTTERETTAAETPSPGGTSVAVSTKPWEETSALSAETTPHVEASRAATHSTEPGSTAGKVTSSAGFTASVYSPSEAATIQNSTPSETFATEGTTWGSFPISRSPLPSVPPTTASSSQETHSSLDEATSPPEPPAATPTTAQTRRTTEVTAGGRKELWAWMWPLHGLLVLLPKSALSRGRRGMERVRAARMDKWCETVALP</sequence>
<dbReference type="GeneTree" id="ENSGT00730000111453"/>
<reference evidence="2" key="2">
    <citation type="submission" date="2025-09" db="UniProtKB">
        <authorList>
            <consortium name="Ensembl"/>
        </authorList>
    </citation>
    <scope>IDENTIFICATION</scope>
</reference>
<dbReference type="PANTHER" id="PTHR37358:SF1">
    <property type="entry name" value="MUCIN-20"/>
    <property type="match status" value="1"/>
</dbReference>
<dbReference type="OrthoDB" id="9451599at2759"/>
<dbReference type="Ensembl" id="ENSSVLT00005016586.1">
    <property type="protein sequence ID" value="ENSSVLP00005014947.1"/>
    <property type="gene ID" value="ENSSVLG00005011963.1"/>
</dbReference>
<feature type="region of interest" description="Disordered" evidence="1">
    <location>
        <begin position="146"/>
        <end position="179"/>
    </location>
</feature>
<dbReference type="AlphaFoldDB" id="A0A8D2CU47"/>
<proteinExistence type="predicted"/>
<feature type="compositionally biased region" description="Polar residues" evidence="1">
    <location>
        <begin position="350"/>
        <end position="364"/>
    </location>
</feature>
<name>A0A8D2CU47_SCIVU</name>
<evidence type="ECO:0000313" key="2">
    <source>
        <dbReference type="Ensembl" id="ENSSVLP00005014947.1"/>
    </source>
</evidence>
<dbReference type="PANTHER" id="PTHR37358">
    <property type="entry name" value="MUCIN-20"/>
    <property type="match status" value="1"/>
</dbReference>
<accession>A0A8D2CU47</accession>
<feature type="compositionally biased region" description="Low complexity" evidence="1">
    <location>
        <begin position="439"/>
        <end position="452"/>
    </location>
</feature>
<feature type="compositionally biased region" description="Low complexity" evidence="1">
    <location>
        <begin position="146"/>
        <end position="164"/>
    </location>
</feature>
<feature type="compositionally biased region" description="Polar residues" evidence="1">
    <location>
        <begin position="233"/>
        <end position="253"/>
    </location>
</feature>
<reference evidence="2" key="1">
    <citation type="submission" date="2025-08" db="UniProtKB">
        <authorList>
            <consortium name="Ensembl"/>
        </authorList>
    </citation>
    <scope>IDENTIFICATION</scope>
</reference>
<dbReference type="Proteomes" id="UP000694564">
    <property type="component" value="Chromosome 10"/>
</dbReference>
<evidence type="ECO:0000313" key="3">
    <source>
        <dbReference type="Proteomes" id="UP000694564"/>
    </source>
</evidence>
<protein>
    <submittedName>
        <fullName evidence="2">Uncharacterized protein</fullName>
    </submittedName>
</protein>
<feature type="region of interest" description="Disordered" evidence="1">
    <location>
        <begin position="233"/>
        <end position="364"/>
    </location>
</feature>
<dbReference type="GO" id="GO:0048012">
    <property type="term" value="P:hepatocyte growth factor receptor signaling pathway"/>
    <property type="evidence" value="ECO:0007669"/>
    <property type="project" value="InterPro"/>
</dbReference>
<feature type="region of interest" description="Disordered" evidence="1">
    <location>
        <begin position="379"/>
        <end position="452"/>
    </location>
</feature>
<dbReference type="InterPro" id="IPR034551">
    <property type="entry name" value="MUC20"/>
</dbReference>